<organism evidence="1 2">
    <name type="scientific">Caballeronia arvi</name>
    <dbReference type="NCBI Taxonomy" id="1777135"/>
    <lineage>
        <taxon>Bacteria</taxon>
        <taxon>Pseudomonadati</taxon>
        <taxon>Pseudomonadota</taxon>
        <taxon>Betaproteobacteria</taxon>
        <taxon>Burkholderiales</taxon>
        <taxon>Burkholderiaceae</taxon>
        <taxon>Caballeronia</taxon>
    </lineage>
</organism>
<dbReference type="Proteomes" id="UP000055019">
    <property type="component" value="Unassembled WGS sequence"/>
</dbReference>
<dbReference type="Pfam" id="PF09952">
    <property type="entry name" value="AbiEi_2"/>
    <property type="match status" value="1"/>
</dbReference>
<dbReference type="RefSeq" id="WP_061146977.1">
    <property type="nucleotide sequence ID" value="NZ_FCOM02000008.1"/>
</dbReference>
<dbReference type="OrthoDB" id="6630012at2"/>
<reference evidence="1" key="1">
    <citation type="submission" date="2016-01" db="EMBL/GenBank/DDBJ databases">
        <authorList>
            <person name="Peeters C."/>
        </authorList>
    </citation>
    <scope>NUCLEOTIDE SEQUENCE [LARGE SCALE GENOMIC DNA]</scope>
    <source>
        <strain evidence="1">LMG 29317</strain>
    </source>
</reference>
<dbReference type="InterPro" id="IPR019238">
    <property type="entry name" value="AbiEi_2"/>
</dbReference>
<sequence length="361" mass="39778">MALSDHRSVAEQQTLALACEAFSESTRLYRAAPVAAPRKRGSQGDAGTDAWIRFSIAGKHFDMPVSLKTGPGSPGASLIVSRMLTRRADNDTRPLMLVTEHVSTRLADILIDNGIPFLDTAGNAYLQEPEATVMIVGRSKPALSRMDSSSRSTTPKGLRVTFAILTQPGLVYAPYRVIADQSGVALNTVNVAIDDLLDRGLVVQKSGRRLIADRRRLIEEWVSLFAVRLRPKLSPRRFTSMSKDPKWWSEAGLRDPDIRLGGETGADVLTHELKPASLTFYSHEGITRQLVAKGMLRPDESGAVEVLDAFWPVDAENGWHLSHRGVVHPLLVYADLIASADDRNRAVAQTIYERYLTEERA</sequence>
<gene>
    <name evidence="1" type="ORF">AWB74_02402</name>
</gene>
<dbReference type="PIRSF" id="PIRSF012611">
    <property type="entry name" value="UCP012611"/>
    <property type="match status" value="1"/>
</dbReference>
<evidence type="ECO:0000313" key="1">
    <source>
        <dbReference type="EMBL" id="SAL52689.1"/>
    </source>
</evidence>
<proteinExistence type="predicted"/>
<protein>
    <recommendedName>
        <fullName evidence="3">HTH crp-type domain-containing protein</fullName>
    </recommendedName>
</protein>
<keyword evidence="2" id="KW-1185">Reference proteome</keyword>
<name>A0A158I8V6_9BURK</name>
<dbReference type="EMBL" id="FCOM02000008">
    <property type="protein sequence ID" value="SAL52689.1"/>
    <property type="molecule type" value="Genomic_DNA"/>
</dbReference>
<evidence type="ECO:0000313" key="2">
    <source>
        <dbReference type="Proteomes" id="UP000055019"/>
    </source>
</evidence>
<comment type="caution">
    <text evidence="1">The sequence shown here is derived from an EMBL/GenBank/DDBJ whole genome shotgun (WGS) entry which is preliminary data.</text>
</comment>
<evidence type="ECO:0008006" key="3">
    <source>
        <dbReference type="Google" id="ProtNLM"/>
    </source>
</evidence>
<dbReference type="AlphaFoldDB" id="A0A158I8V6"/>
<dbReference type="InterPro" id="IPR016600">
    <property type="entry name" value="UCP012611"/>
</dbReference>
<accession>A0A158I8V6</accession>